<accession>A0A8T2JEL5</accession>
<organism evidence="1 2">
    <name type="scientific">Hymenochirus boettgeri</name>
    <name type="common">Congo dwarf clawed frog</name>
    <dbReference type="NCBI Taxonomy" id="247094"/>
    <lineage>
        <taxon>Eukaryota</taxon>
        <taxon>Metazoa</taxon>
        <taxon>Chordata</taxon>
        <taxon>Craniata</taxon>
        <taxon>Vertebrata</taxon>
        <taxon>Euteleostomi</taxon>
        <taxon>Amphibia</taxon>
        <taxon>Batrachia</taxon>
        <taxon>Anura</taxon>
        <taxon>Pipoidea</taxon>
        <taxon>Pipidae</taxon>
        <taxon>Pipinae</taxon>
        <taxon>Hymenochirus</taxon>
    </lineage>
</organism>
<dbReference type="InterPro" id="IPR016024">
    <property type="entry name" value="ARM-type_fold"/>
</dbReference>
<protein>
    <submittedName>
        <fullName evidence="1">Uncharacterized protein</fullName>
    </submittedName>
</protein>
<dbReference type="AlphaFoldDB" id="A0A8T2JEL5"/>
<dbReference type="Proteomes" id="UP000812440">
    <property type="component" value="Chromosome 5"/>
</dbReference>
<keyword evidence="2" id="KW-1185">Reference proteome</keyword>
<dbReference type="GO" id="GO:0030488">
    <property type="term" value="P:tRNA methylation"/>
    <property type="evidence" value="ECO:0007669"/>
    <property type="project" value="TreeGrafter"/>
</dbReference>
<evidence type="ECO:0000313" key="1">
    <source>
        <dbReference type="EMBL" id="KAG8443609.1"/>
    </source>
</evidence>
<comment type="caution">
    <text evidence="1">The sequence shown here is derived from an EMBL/GenBank/DDBJ whole genome shotgun (WGS) entry which is preliminary data.</text>
</comment>
<dbReference type="InterPro" id="IPR051954">
    <property type="entry name" value="tRNA_methyltransferase_THADA"/>
</dbReference>
<dbReference type="OrthoDB" id="73997at2759"/>
<proteinExistence type="predicted"/>
<dbReference type="EMBL" id="JAACNH010000004">
    <property type="protein sequence ID" value="KAG8443609.1"/>
    <property type="molecule type" value="Genomic_DNA"/>
</dbReference>
<dbReference type="GO" id="GO:0005829">
    <property type="term" value="C:cytosol"/>
    <property type="evidence" value="ECO:0007669"/>
    <property type="project" value="TreeGrafter"/>
</dbReference>
<name>A0A8T2JEL5_9PIPI</name>
<reference evidence="1" key="1">
    <citation type="thesis" date="2020" institute="ProQuest LLC" country="789 East Eisenhower Parkway, Ann Arbor, MI, USA">
        <title>Comparative Genomics and Chromosome Evolution.</title>
        <authorList>
            <person name="Mudd A.B."/>
        </authorList>
    </citation>
    <scope>NUCLEOTIDE SEQUENCE</scope>
    <source>
        <strain evidence="1">Female2</strain>
        <tissue evidence="1">Blood</tissue>
    </source>
</reference>
<dbReference type="PANTHER" id="PTHR14387">
    <property type="entry name" value="THADA/DEATH RECEPTOR INTERACTING PROTEIN"/>
    <property type="match status" value="1"/>
</dbReference>
<dbReference type="SUPFAM" id="SSF48371">
    <property type="entry name" value="ARM repeat"/>
    <property type="match status" value="1"/>
</dbReference>
<evidence type="ECO:0000313" key="2">
    <source>
        <dbReference type="Proteomes" id="UP000812440"/>
    </source>
</evidence>
<dbReference type="PANTHER" id="PTHR14387:SF7">
    <property type="entry name" value="THYROID ADENOMA-ASSOCIATED PROTEIN"/>
    <property type="match status" value="1"/>
</dbReference>
<gene>
    <name evidence="1" type="ORF">GDO86_008960</name>
</gene>
<sequence length="483" mass="55195">MGDIIICLKAKLWLAKRDNPCLVTRATYINVMNLFICKSELIKTKEHFTFFNEVCIFCDGNLLEDIPHTSAVPGLPQYTQSLSQLILSVLTLSAKFGSSDIGSFGLTNLASLPRMVERMLRSDFHEVRLLALRSLTEWLEPGGTRKYLFSEAEKIVVEMLLMEKHPECLCQVLTVHYKLGADDLLLKVKHHLRIEPKDFLNRVLKLASTASHSVEIQSSALKLSTELVVTLVGKDRKDVKSELQDWITLTVQCCEDDQQCEVKLAAAQMLLKFAPYFLTNNLLILELSDTLLLWKCIFQLLQSEDPGVRDTTADIIRVYHTQTKTEFPFCMVSPPMALDLALKVLCELLQQWKQLPAGILIALQWLLGEDSLGDLETIKMVEEDFLFEKGEANFWAEKLIYIRSLSKHLRKLIESSPSTLPSKEQLTDLSRTACKRSERIQRLMCDLPPTPEFLKNTEYTRLLIEKERTLECLKMVALLQTWV</sequence>